<dbReference type="AlphaFoldDB" id="A0A3P7LRB5"/>
<accession>A0A3P7LRB5</accession>
<feature type="region of interest" description="Disordered" evidence="1">
    <location>
        <begin position="1"/>
        <end position="22"/>
    </location>
</feature>
<evidence type="ECO:0000313" key="2">
    <source>
        <dbReference type="EMBL" id="VDM84915.1"/>
    </source>
</evidence>
<proteinExistence type="predicted"/>
<protein>
    <submittedName>
        <fullName evidence="2">Uncharacterized protein</fullName>
    </submittedName>
</protein>
<reference evidence="2 3" key="1">
    <citation type="submission" date="2018-11" db="EMBL/GenBank/DDBJ databases">
        <authorList>
            <consortium name="Pathogen Informatics"/>
        </authorList>
    </citation>
    <scope>NUCLEOTIDE SEQUENCE [LARGE SCALE GENOMIC DNA]</scope>
</reference>
<name>A0A3P7LRB5_STRVU</name>
<dbReference type="EMBL" id="UYYB01134387">
    <property type="protein sequence ID" value="VDM84915.1"/>
    <property type="molecule type" value="Genomic_DNA"/>
</dbReference>
<gene>
    <name evidence="2" type="ORF">SVUK_LOCUS19913</name>
</gene>
<sequence>MERQSHSLPSAQQLRNPVELTAGTNPQDLINLQSYGLAPNVMLSAFSTVQSNYSPLQSPFPAQGAISFNTVVPPLQYSGIAFDAI</sequence>
<evidence type="ECO:0000313" key="3">
    <source>
        <dbReference type="Proteomes" id="UP000270094"/>
    </source>
</evidence>
<organism evidence="2 3">
    <name type="scientific">Strongylus vulgaris</name>
    <name type="common">Blood worm</name>
    <dbReference type="NCBI Taxonomy" id="40348"/>
    <lineage>
        <taxon>Eukaryota</taxon>
        <taxon>Metazoa</taxon>
        <taxon>Ecdysozoa</taxon>
        <taxon>Nematoda</taxon>
        <taxon>Chromadorea</taxon>
        <taxon>Rhabditida</taxon>
        <taxon>Rhabditina</taxon>
        <taxon>Rhabditomorpha</taxon>
        <taxon>Strongyloidea</taxon>
        <taxon>Strongylidae</taxon>
        <taxon>Strongylus</taxon>
    </lineage>
</organism>
<feature type="compositionally biased region" description="Polar residues" evidence="1">
    <location>
        <begin position="1"/>
        <end position="15"/>
    </location>
</feature>
<keyword evidence="3" id="KW-1185">Reference proteome</keyword>
<evidence type="ECO:0000256" key="1">
    <source>
        <dbReference type="SAM" id="MobiDB-lite"/>
    </source>
</evidence>
<dbReference type="Proteomes" id="UP000270094">
    <property type="component" value="Unassembled WGS sequence"/>
</dbReference>